<gene>
    <name evidence="8" type="ORF">E5Q11_13940</name>
</gene>
<dbReference type="GO" id="GO:0052621">
    <property type="term" value="F:diguanylate cyclase activity"/>
    <property type="evidence" value="ECO:0007669"/>
    <property type="project" value="UniProtKB-EC"/>
</dbReference>
<dbReference type="NCBIfam" id="TIGR00254">
    <property type="entry name" value="GGDEF"/>
    <property type="match status" value="1"/>
</dbReference>
<evidence type="ECO:0000256" key="5">
    <source>
        <dbReference type="PROSITE-ProRule" id="PRU00169"/>
    </source>
</evidence>
<dbReference type="SUPFAM" id="SSF52172">
    <property type="entry name" value="CheY-like"/>
    <property type="match status" value="2"/>
</dbReference>
<dbReference type="InterPro" id="IPR011006">
    <property type="entry name" value="CheY-like_superfamily"/>
</dbReference>
<dbReference type="PANTHER" id="PTHR45138:SF9">
    <property type="entry name" value="DIGUANYLATE CYCLASE DGCM-RELATED"/>
    <property type="match status" value="1"/>
</dbReference>
<evidence type="ECO:0000256" key="4">
    <source>
        <dbReference type="ARBA" id="ARBA00034247"/>
    </source>
</evidence>
<dbReference type="PROSITE" id="PS50110">
    <property type="entry name" value="RESPONSE_REGULATORY"/>
    <property type="match status" value="1"/>
</dbReference>
<proteinExistence type="predicted"/>
<comment type="cofactor">
    <cofactor evidence="1">
        <name>Mg(2+)</name>
        <dbReference type="ChEBI" id="CHEBI:18420"/>
    </cofactor>
</comment>
<dbReference type="OrthoDB" id="9812260at2"/>
<dbReference type="SUPFAM" id="SSF47226">
    <property type="entry name" value="Histidine-containing phosphotransfer domain, HPT domain"/>
    <property type="match status" value="1"/>
</dbReference>
<keyword evidence="3" id="KW-0902">Two-component regulatory system</keyword>
<dbReference type="InterPro" id="IPR001789">
    <property type="entry name" value="Sig_transdc_resp-reg_receiver"/>
</dbReference>
<evidence type="ECO:0000313" key="9">
    <source>
        <dbReference type="Proteomes" id="UP000298325"/>
    </source>
</evidence>
<evidence type="ECO:0000259" key="7">
    <source>
        <dbReference type="PROSITE" id="PS50887"/>
    </source>
</evidence>
<accession>A0A4Z1BW08</accession>
<comment type="catalytic activity">
    <reaction evidence="4">
        <text>2 GTP = 3',3'-c-di-GMP + 2 diphosphate</text>
        <dbReference type="Rhea" id="RHEA:24898"/>
        <dbReference type="ChEBI" id="CHEBI:33019"/>
        <dbReference type="ChEBI" id="CHEBI:37565"/>
        <dbReference type="ChEBI" id="CHEBI:58805"/>
        <dbReference type="EC" id="2.7.7.65"/>
    </reaction>
</comment>
<dbReference type="GO" id="GO:0043709">
    <property type="term" value="P:cell adhesion involved in single-species biofilm formation"/>
    <property type="evidence" value="ECO:0007669"/>
    <property type="project" value="TreeGrafter"/>
</dbReference>
<feature type="domain" description="GGDEF" evidence="7">
    <location>
        <begin position="417"/>
        <end position="549"/>
    </location>
</feature>
<dbReference type="GO" id="GO:1902201">
    <property type="term" value="P:negative regulation of bacterial-type flagellum-dependent cell motility"/>
    <property type="evidence" value="ECO:0007669"/>
    <property type="project" value="TreeGrafter"/>
</dbReference>
<dbReference type="Gene3D" id="3.40.50.2300">
    <property type="match status" value="1"/>
</dbReference>
<dbReference type="InterPro" id="IPR036641">
    <property type="entry name" value="HPT_dom_sf"/>
</dbReference>
<dbReference type="GO" id="GO:0000160">
    <property type="term" value="P:phosphorelay signal transduction system"/>
    <property type="evidence" value="ECO:0007669"/>
    <property type="project" value="UniProtKB-KW"/>
</dbReference>
<dbReference type="EMBL" id="SRPF01000004">
    <property type="protein sequence ID" value="TGN38830.1"/>
    <property type="molecule type" value="Genomic_DNA"/>
</dbReference>
<dbReference type="RefSeq" id="WP_135804055.1">
    <property type="nucleotide sequence ID" value="NZ_SRPF01000004.1"/>
</dbReference>
<evidence type="ECO:0000256" key="3">
    <source>
        <dbReference type="ARBA" id="ARBA00023012"/>
    </source>
</evidence>
<dbReference type="Pfam" id="PF00990">
    <property type="entry name" value="GGDEF"/>
    <property type="match status" value="1"/>
</dbReference>
<dbReference type="Proteomes" id="UP000298325">
    <property type="component" value="Unassembled WGS sequence"/>
</dbReference>
<dbReference type="GO" id="GO:0005886">
    <property type="term" value="C:plasma membrane"/>
    <property type="evidence" value="ECO:0007669"/>
    <property type="project" value="TreeGrafter"/>
</dbReference>
<sequence length="549" mass="60154">MSDVITSNVSAKLDGLRQRFREKAVHEFEVLCSIGQAVASQTADCEQLAHADHSLHRLAGSAGTFGFSSLGEEARRLELLVKPAVDLCKTGADSGLANLDDEMARDFGQRLQSLQDFLDAGGEPTTRVVAKPPESASNEPLVLVIEPDAAQADNLVSGLGLYGYRVQLVEDLQQWQAGSAPTPPLVIVRDQVFLAGGGRLNETFADLPIVCIGATDCYRHRYALANEGADAFFCEPLNLPLFANHLDNLLTDRADAESGRVLIVDDDQELMEHYSLVLSAGGIRVKTVIGDPGLLLPALSEFRPDILLMDLQMEDISGMALARMLRFEPEWLSLPIIYLSAESDRERQLEALARGGDDFLTKPLSDSFLLRTIRVRCYRAKQLNNLVSRDSMTGLLKHSLVKSEAASEHARCERMGYDSAIAMLDLDHFKRVNDSHGHRAGDVVIKGLANLLRRRLRKTDVIGRYGGEEFMVVLPDCPMGQAELLLNDVCKDFSKIAFEGKSGEFNVSLSVGLASLASYGHPEEAIEAADRALYERKRSGRNGVTVAFQ</sequence>
<dbReference type="SUPFAM" id="SSF55073">
    <property type="entry name" value="Nucleotide cyclase"/>
    <property type="match status" value="1"/>
</dbReference>
<dbReference type="InterPro" id="IPR000160">
    <property type="entry name" value="GGDEF_dom"/>
</dbReference>
<dbReference type="SMART" id="SM00448">
    <property type="entry name" value="REC"/>
    <property type="match status" value="1"/>
</dbReference>
<dbReference type="Gene3D" id="3.30.70.270">
    <property type="match status" value="1"/>
</dbReference>
<feature type="modified residue" description="4-aspartylphosphate" evidence="5">
    <location>
        <position position="310"/>
    </location>
</feature>
<feature type="domain" description="Response regulatory" evidence="6">
    <location>
        <begin position="260"/>
        <end position="377"/>
    </location>
</feature>
<dbReference type="PROSITE" id="PS50887">
    <property type="entry name" value="GGDEF"/>
    <property type="match status" value="1"/>
</dbReference>
<dbReference type="PANTHER" id="PTHR45138">
    <property type="entry name" value="REGULATORY COMPONENTS OF SENSORY TRANSDUCTION SYSTEM"/>
    <property type="match status" value="1"/>
</dbReference>
<evidence type="ECO:0000256" key="2">
    <source>
        <dbReference type="ARBA" id="ARBA00012528"/>
    </source>
</evidence>
<evidence type="ECO:0000259" key="6">
    <source>
        <dbReference type="PROSITE" id="PS50110"/>
    </source>
</evidence>
<dbReference type="CDD" id="cd01949">
    <property type="entry name" value="GGDEF"/>
    <property type="match status" value="1"/>
</dbReference>
<dbReference type="InterPro" id="IPR008207">
    <property type="entry name" value="Sig_transdc_His_kin_Hpt_dom"/>
</dbReference>
<protein>
    <recommendedName>
        <fullName evidence="2">diguanylate cyclase</fullName>
        <ecNumber evidence="2">2.7.7.65</ecNumber>
    </recommendedName>
</protein>
<dbReference type="FunFam" id="3.30.70.270:FF:000001">
    <property type="entry name" value="Diguanylate cyclase domain protein"/>
    <property type="match status" value="1"/>
</dbReference>
<dbReference type="SMART" id="SM00267">
    <property type="entry name" value="GGDEF"/>
    <property type="match status" value="1"/>
</dbReference>
<dbReference type="Pfam" id="PF01627">
    <property type="entry name" value="Hpt"/>
    <property type="match status" value="1"/>
</dbReference>
<evidence type="ECO:0000313" key="8">
    <source>
        <dbReference type="EMBL" id="TGN38830.1"/>
    </source>
</evidence>
<keyword evidence="9" id="KW-1185">Reference proteome</keyword>
<comment type="caution">
    <text evidence="8">The sequence shown here is derived from an EMBL/GenBank/DDBJ whole genome shotgun (WGS) entry which is preliminary data.</text>
</comment>
<reference evidence="8 9" key="1">
    <citation type="submission" date="2019-04" db="EMBL/GenBank/DDBJ databases">
        <authorList>
            <person name="Park S."/>
            <person name="Yoon J.-H."/>
        </authorList>
    </citation>
    <scope>NUCLEOTIDE SEQUENCE [LARGE SCALE GENOMIC DNA]</scope>
    <source>
        <strain evidence="8 9">HJM-18</strain>
    </source>
</reference>
<dbReference type="GO" id="GO:0004672">
    <property type="term" value="F:protein kinase activity"/>
    <property type="evidence" value="ECO:0007669"/>
    <property type="project" value="UniProtKB-ARBA"/>
</dbReference>
<dbReference type="Gene3D" id="1.20.120.160">
    <property type="entry name" value="HPT domain"/>
    <property type="match status" value="1"/>
</dbReference>
<dbReference type="InterPro" id="IPR029787">
    <property type="entry name" value="Nucleotide_cyclase"/>
</dbReference>
<dbReference type="Pfam" id="PF00072">
    <property type="entry name" value="Response_reg"/>
    <property type="match status" value="1"/>
</dbReference>
<dbReference type="InterPro" id="IPR043128">
    <property type="entry name" value="Rev_trsase/Diguanyl_cyclase"/>
</dbReference>
<dbReference type="InterPro" id="IPR050469">
    <property type="entry name" value="Diguanylate_Cyclase"/>
</dbReference>
<evidence type="ECO:0000256" key="1">
    <source>
        <dbReference type="ARBA" id="ARBA00001946"/>
    </source>
</evidence>
<keyword evidence="5" id="KW-0597">Phosphoprotein</keyword>
<dbReference type="EC" id="2.7.7.65" evidence="2"/>
<dbReference type="AlphaFoldDB" id="A0A4Z1BW08"/>
<name>A0A4Z1BW08_9GAMM</name>
<organism evidence="8 9">
    <name type="scientific">Marinobacter confluentis</name>
    <dbReference type="NCBI Taxonomy" id="1697557"/>
    <lineage>
        <taxon>Bacteria</taxon>
        <taxon>Pseudomonadati</taxon>
        <taxon>Pseudomonadota</taxon>
        <taxon>Gammaproteobacteria</taxon>
        <taxon>Pseudomonadales</taxon>
        <taxon>Marinobacteraceae</taxon>
        <taxon>Marinobacter</taxon>
    </lineage>
</organism>